<keyword evidence="2" id="KW-1185">Reference proteome</keyword>
<dbReference type="HOGENOM" id="CLU_876716_0_0_11"/>
<name>A0A075UJS6_9PSEU</name>
<evidence type="ECO:0000313" key="2">
    <source>
        <dbReference type="Proteomes" id="UP000028492"/>
    </source>
</evidence>
<gene>
    <name evidence="1" type="ORF">AJAP_07160</name>
</gene>
<dbReference type="STRING" id="208439.AJAP_07160"/>
<evidence type="ECO:0000313" key="1">
    <source>
        <dbReference type="EMBL" id="AIG74347.1"/>
    </source>
</evidence>
<proteinExistence type="predicted"/>
<reference evidence="1 2" key="1">
    <citation type="journal article" date="2014" name="J. Biotechnol.">
        <title>Complete genome sequence of the actinobacterium Amycolatopsis japonica MG417-CF17(T) (=DSM 44213T) producing (S,S)-N,N'-ethylenediaminedisuccinic acid.</title>
        <authorList>
            <person name="Stegmann E."/>
            <person name="Albersmeier A."/>
            <person name="Spohn M."/>
            <person name="Gert H."/>
            <person name="Weber T."/>
            <person name="Wohlleben W."/>
            <person name="Kalinowski J."/>
            <person name="Ruckert C."/>
        </authorList>
    </citation>
    <scope>NUCLEOTIDE SEQUENCE [LARGE SCALE GENOMIC DNA]</scope>
    <source>
        <strain evidence="2">MG417-CF17 (DSM 44213)</strain>
    </source>
</reference>
<dbReference type="InterPro" id="IPR004927">
    <property type="entry name" value="MerB"/>
</dbReference>
<dbReference type="EMBL" id="CP008953">
    <property type="protein sequence ID" value="AIG74347.1"/>
    <property type="molecule type" value="Genomic_DNA"/>
</dbReference>
<dbReference type="Proteomes" id="UP000028492">
    <property type="component" value="Chromosome"/>
</dbReference>
<evidence type="ECO:0008006" key="3">
    <source>
        <dbReference type="Google" id="ProtNLM"/>
    </source>
</evidence>
<dbReference type="eggNOG" id="COG1249">
    <property type="taxonomic scope" value="Bacteria"/>
</dbReference>
<organism evidence="1 2">
    <name type="scientific">Amycolatopsis japonica</name>
    <dbReference type="NCBI Taxonomy" id="208439"/>
    <lineage>
        <taxon>Bacteria</taxon>
        <taxon>Bacillati</taxon>
        <taxon>Actinomycetota</taxon>
        <taxon>Actinomycetes</taxon>
        <taxon>Pseudonocardiales</taxon>
        <taxon>Pseudonocardiaceae</taxon>
        <taxon>Amycolatopsis</taxon>
        <taxon>Amycolatopsis japonica group</taxon>
    </lineage>
</organism>
<accession>A0A075UJS6</accession>
<dbReference type="Pfam" id="PF03243">
    <property type="entry name" value="MerB"/>
    <property type="match status" value="1"/>
</dbReference>
<dbReference type="Gene3D" id="3.30.450.410">
    <property type="match status" value="1"/>
</dbReference>
<sequence>MELVVLSVPGCPNVALMDDLLRIVLADRQGVRVIHREVLDLGQAEREGMRGSPTLLVNGIDPFAEQGSQPSVSCRLFRGEDGQARPAPSKAALVAALVQAGASLSPRLREVLGVDGQRRLAPEERGQRAIQQAVMRSFAATGRPPTTDELARVAAESSTTVSQVLAALHSGDFLRLDEAGCIMAAYPFSALPTRHRVTPAGGVPVFAMCAVDALGIPAMLATDAEIVSTTPDGAEVVVTVRGGCPGAEPSTAVVFVGAGCDAGPAAEVCCDHLNFFTSHADAANWAAAHPDVQGSILGVVEAGRLGRAIFGSLLA</sequence>
<protein>
    <recommendedName>
        <fullName evidence="3">Alkylmercury lyase</fullName>
    </recommendedName>
</protein>
<dbReference type="SUPFAM" id="SSF160387">
    <property type="entry name" value="NosL/MerB-like"/>
    <property type="match status" value="1"/>
</dbReference>
<dbReference type="GO" id="GO:0018836">
    <property type="term" value="F:alkylmercury lyase activity"/>
    <property type="evidence" value="ECO:0007669"/>
    <property type="project" value="InterPro"/>
</dbReference>
<dbReference type="InterPro" id="IPR053717">
    <property type="entry name" value="MerB_lyase_sf"/>
</dbReference>
<dbReference type="AlphaFoldDB" id="A0A075UJS6"/>
<dbReference type="KEGG" id="aja:AJAP_07160"/>